<dbReference type="AlphaFoldDB" id="A0A9W9E7U3"/>
<name>A0A9W9E7U3_9HYPO</name>
<dbReference type="InterPro" id="IPR051547">
    <property type="entry name" value="TDP2-like"/>
</dbReference>
<keyword evidence="13" id="KW-1185">Reference proteome</keyword>
<evidence type="ECO:0000256" key="4">
    <source>
        <dbReference type="ARBA" id="ARBA00022722"/>
    </source>
</evidence>
<dbReference type="GO" id="GO:0003697">
    <property type="term" value="F:single-stranded DNA binding"/>
    <property type="evidence" value="ECO:0007669"/>
    <property type="project" value="TreeGrafter"/>
</dbReference>
<protein>
    <submittedName>
        <fullName evidence="12">Endonuclease/Exonuclease/phosphatase family domain-containing protein</fullName>
    </submittedName>
</protein>
<evidence type="ECO:0000256" key="1">
    <source>
        <dbReference type="ARBA" id="ARBA00001936"/>
    </source>
</evidence>
<reference evidence="12" key="1">
    <citation type="submission" date="2022-09" db="EMBL/GenBank/DDBJ databases">
        <title>Chromosome-level assembly of Trichoderma breve T069, a fungus used in development of biopesticide product.</title>
        <authorList>
            <person name="Lin R."/>
            <person name="Liu T."/>
        </authorList>
    </citation>
    <scope>NUCLEOTIDE SEQUENCE</scope>
    <source>
        <strain evidence="12">T069</strain>
    </source>
</reference>
<dbReference type="GO" id="GO:0005737">
    <property type="term" value="C:cytoplasm"/>
    <property type="evidence" value="ECO:0007669"/>
    <property type="project" value="TreeGrafter"/>
</dbReference>
<dbReference type="CDD" id="cd09080">
    <property type="entry name" value="TDP2"/>
    <property type="match status" value="1"/>
</dbReference>
<evidence type="ECO:0000256" key="3">
    <source>
        <dbReference type="ARBA" id="ARBA00004322"/>
    </source>
</evidence>
<evidence type="ECO:0000259" key="11">
    <source>
        <dbReference type="Pfam" id="PF03372"/>
    </source>
</evidence>
<dbReference type="EMBL" id="JAOPEN010000003">
    <property type="protein sequence ID" value="KAJ4859747.1"/>
    <property type="molecule type" value="Genomic_DNA"/>
</dbReference>
<keyword evidence="12" id="KW-0255">Endonuclease</keyword>
<keyword evidence="5" id="KW-0479">Metal-binding</keyword>
<dbReference type="Proteomes" id="UP001140511">
    <property type="component" value="Unassembled WGS sequence"/>
</dbReference>
<accession>A0A9W9E7U3</accession>
<comment type="caution">
    <text evidence="12">The sequence shown here is derived from an EMBL/GenBank/DDBJ whole genome shotgun (WGS) entry which is preliminary data.</text>
</comment>
<dbReference type="GO" id="GO:0070260">
    <property type="term" value="F:5'-tyrosyl-DNA phosphodiesterase activity"/>
    <property type="evidence" value="ECO:0007669"/>
    <property type="project" value="TreeGrafter"/>
</dbReference>
<evidence type="ECO:0000256" key="9">
    <source>
        <dbReference type="ARBA" id="ARBA00023204"/>
    </source>
</evidence>
<keyword evidence="9" id="KW-0234">DNA repair</keyword>
<dbReference type="InterPro" id="IPR005135">
    <property type="entry name" value="Endo/exonuclease/phosphatase"/>
</dbReference>
<comment type="cofactor">
    <cofactor evidence="2">
        <name>Mg(2+)</name>
        <dbReference type="ChEBI" id="CHEBI:18420"/>
    </cofactor>
</comment>
<keyword evidence="10" id="KW-0539">Nucleus</keyword>
<dbReference type="GO" id="GO:0005634">
    <property type="term" value="C:nucleus"/>
    <property type="evidence" value="ECO:0007669"/>
    <property type="project" value="UniProtKB-SubCell"/>
</dbReference>
<evidence type="ECO:0000256" key="2">
    <source>
        <dbReference type="ARBA" id="ARBA00001946"/>
    </source>
</evidence>
<dbReference type="RefSeq" id="XP_056028803.1">
    <property type="nucleotide sequence ID" value="XM_056171945.1"/>
</dbReference>
<keyword evidence="8" id="KW-0460">Magnesium</keyword>
<comment type="cofactor">
    <cofactor evidence="1">
        <name>Mn(2+)</name>
        <dbReference type="ChEBI" id="CHEBI:29035"/>
    </cofactor>
</comment>
<dbReference type="GO" id="GO:0046872">
    <property type="term" value="F:metal ion binding"/>
    <property type="evidence" value="ECO:0007669"/>
    <property type="project" value="UniProtKB-KW"/>
</dbReference>
<evidence type="ECO:0000313" key="13">
    <source>
        <dbReference type="Proteomes" id="UP001140511"/>
    </source>
</evidence>
<dbReference type="GO" id="GO:0006302">
    <property type="term" value="P:double-strand break repair"/>
    <property type="evidence" value="ECO:0007669"/>
    <property type="project" value="TreeGrafter"/>
</dbReference>
<dbReference type="PANTHER" id="PTHR15822">
    <property type="entry name" value="TRAF AND TNF RECEPTOR-ASSOCIATED PROTEIN"/>
    <property type="match status" value="1"/>
</dbReference>
<evidence type="ECO:0000313" key="12">
    <source>
        <dbReference type="EMBL" id="KAJ4859747.1"/>
    </source>
</evidence>
<comment type="subcellular location">
    <subcellularLocation>
        <location evidence="3">Nucleus</location>
        <location evidence="3">PML body</location>
    </subcellularLocation>
</comment>
<dbReference type="GeneID" id="80866633"/>
<proteinExistence type="predicted"/>
<keyword evidence="7" id="KW-0378">Hydrolase</keyword>
<evidence type="ECO:0000256" key="7">
    <source>
        <dbReference type="ARBA" id="ARBA00022801"/>
    </source>
</evidence>
<gene>
    <name evidence="12" type="ORF">T069G_04735</name>
</gene>
<sequence>MALELKRRGDFRNVDDLSDFEFNDLYLDAISGSLEFMVDTATKTSIPQSLIDQQTSPNFLQPQIYNSQSASWAPFSNEARTLRRGDILKIASWNLFFSAPAAAARASTAIAYLRTMFGQEPHNLVVMFQELRQESLEVILEDKWTQQNFVLSDTEPPYFDCADNKSFDEKPNCIPSRYFTLMMISRNLPISNCFRLPFVSEMERDALVVEIPVSEDHGPEASKRSLRLCTTHLESLYTGKELRFRQLVQVSALLKSDSPQGQRFYGGLVGGDMNSVDPSEHNTHRAPEVNLKDVWEDEPARTPPALKPFQKDITYGKARGNTWGYQSDRAKTRKRLDKFLYTGSIETFALSEAQDITGKLGRFGIGLKTKAGLDDVWVSDHFGITVGIKVI</sequence>
<dbReference type="SUPFAM" id="SSF56219">
    <property type="entry name" value="DNase I-like"/>
    <property type="match status" value="1"/>
</dbReference>
<dbReference type="Pfam" id="PF03372">
    <property type="entry name" value="Exo_endo_phos"/>
    <property type="match status" value="1"/>
</dbReference>
<evidence type="ECO:0000256" key="6">
    <source>
        <dbReference type="ARBA" id="ARBA00022763"/>
    </source>
</evidence>
<organism evidence="12 13">
    <name type="scientific">Trichoderma breve</name>
    <dbReference type="NCBI Taxonomy" id="2034170"/>
    <lineage>
        <taxon>Eukaryota</taxon>
        <taxon>Fungi</taxon>
        <taxon>Dikarya</taxon>
        <taxon>Ascomycota</taxon>
        <taxon>Pezizomycotina</taxon>
        <taxon>Sordariomycetes</taxon>
        <taxon>Hypocreomycetidae</taxon>
        <taxon>Hypocreales</taxon>
        <taxon>Hypocreaceae</taxon>
        <taxon>Trichoderma</taxon>
    </lineage>
</organism>
<evidence type="ECO:0000256" key="10">
    <source>
        <dbReference type="ARBA" id="ARBA00023242"/>
    </source>
</evidence>
<dbReference type="PANTHER" id="PTHR15822:SF4">
    <property type="entry name" value="TYROSYL-DNA PHOSPHODIESTERASE 2"/>
    <property type="match status" value="1"/>
</dbReference>
<dbReference type="InterPro" id="IPR036691">
    <property type="entry name" value="Endo/exonu/phosph_ase_sf"/>
</dbReference>
<dbReference type="GO" id="GO:0004519">
    <property type="term" value="F:endonuclease activity"/>
    <property type="evidence" value="ECO:0007669"/>
    <property type="project" value="UniProtKB-KW"/>
</dbReference>
<dbReference type="Gene3D" id="3.60.10.10">
    <property type="entry name" value="Endonuclease/exonuclease/phosphatase"/>
    <property type="match status" value="1"/>
</dbReference>
<feature type="domain" description="Endonuclease/exonuclease/phosphatase" evidence="11">
    <location>
        <begin position="91"/>
        <end position="381"/>
    </location>
</feature>
<keyword evidence="6" id="KW-0227">DNA damage</keyword>
<keyword evidence="4" id="KW-0540">Nuclease</keyword>
<evidence type="ECO:0000256" key="8">
    <source>
        <dbReference type="ARBA" id="ARBA00022842"/>
    </source>
</evidence>
<evidence type="ECO:0000256" key="5">
    <source>
        <dbReference type="ARBA" id="ARBA00022723"/>
    </source>
</evidence>